<keyword evidence="2" id="KW-0472">Membrane</keyword>
<feature type="transmembrane region" description="Helical" evidence="2">
    <location>
        <begin position="55"/>
        <end position="73"/>
    </location>
</feature>
<proteinExistence type="predicted"/>
<dbReference type="EMBL" id="JBHSWV010000031">
    <property type="protein sequence ID" value="MFC6763905.1"/>
    <property type="molecule type" value="Genomic_DNA"/>
</dbReference>
<dbReference type="RefSeq" id="WP_273737010.1">
    <property type="nucleotide sequence ID" value="NZ_JAQIVI010000031.1"/>
</dbReference>
<keyword evidence="4" id="KW-1185">Reference proteome</keyword>
<protein>
    <submittedName>
        <fullName evidence="3">Uncharacterized protein</fullName>
    </submittedName>
</protein>
<dbReference type="Proteomes" id="UP001596383">
    <property type="component" value="Unassembled WGS sequence"/>
</dbReference>
<feature type="transmembrane region" description="Helical" evidence="2">
    <location>
        <begin position="28"/>
        <end position="49"/>
    </location>
</feature>
<feature type="compositionally biased region" description="Polar residues" evidence="1">
    <location>
        <begin position="1"/>
        <end position="20"/>
    </location>
</feature>
<gene>
    <name evidence="3" type="ORF">ACFQE6_02165</name>
</gene>
<reference evidence="3 4" key="1">
    <citation type="journal article" date="2019" name="Int. J. Syst. Evol. Microbiol.">
        <title>The Global Catalogue of Microorganisms (GCM) 10K type strain sequencing project: providing services to taxonomists for standard genome sequencing and annotation.</title>
        <authorList>
            <consortium name="The Broad Institute Genomics Platform"/>
            <consortium name="The Broad Institute Genome Sequencing Center for Infectious Disease"/>
            <person name="Wu L."/>
            <person name="Ma J."/>
        </authorList>
    </citation>
    <scope>NUCLEOTIDE SEQUENCE [LARGE SCALE GENOMIC DNA]</scope>
    <source>
        <strain evidence="3 4">LMG 29247</strain>
    </source>
</reference>
<accession>A0ABD5SF99</accession>
<name>A0ABD5SF99_9EURY</name>
<keyword evidence="2" id="KW-1133">Transmembrane helix</keyword>
<feature type="region of interest" description="Disordered" evidence="1">
    <location>
        <begin position="1"/>
        <end position="23"/>
    </location>
</feature>
<comment type="caution">
    <text evidence="3">The sequence shown here is derived from an EMBL/GenBank/DDBJ whole genome shotgun (WGS) entry which is preliminary data.</text>
</comment>
<dbReference type="AlphaFoldDB" id="A0ABD5SF99"/>
<evidence type="ECO:0000313" key="3">
    <source>
        <dbReference type="EMBL" id="MFC6763905.1"/>
    </source>
</evidence>
<sequence length="88" mass="9562">MTENNNSIVEDSNPASSNASKPRLSSRILITWIELLIVGIVGGLFGTTIGGAPGFIVYLTTTVLTVGIIFYNVNELIRDWIQAIHETN</sequence>
<organism evidence="3 4">
    <name type="scientific">Natrinema soli</name>
    <dbReference type="NCBI Taxonomy" id="1930624"/>
    <lineage>
        <taxon>Archaea</taxon>
        <taxon>Methanobacteriati</taxon>
        <taxon>Methanobacteriota</taxon>
        <taxon>Stenosarchaea group</taxon>
        <taxon>Halobacteria</taxon>
        <taxon>Halobacteriales</taxon>
        <taxon>Natrialbaceae</taxon>
        <taxon>Natrinema</taxon>
    </lineage>
</organism>
<evidence type="ECO:0000313" key="4">
    <source>
        <dbReference type="Proteomes" id="UP001596383"/>
    </source>
</evidence>
<keyword evidence="2" id="KW-0812">Transmembrane</keyword>
<evidence type="ECO:0000256" key="2">
    <source>
        <dbReference type="SAM" id="Phobius"/>
    </source>
</evidence>
<evidence type="ECO:0000256" key="1">
    <source>
        <dbReference type="SAM" id="MobiDB-lite"/>
    </source>
</evidence>